<dbReference type="InterPro" id="IPR002401">
    <property type="entry name" value="Cyt_P450_E_grp-I"/>
</dbReference>
<feature type="transmembrane region" description="Helical" evidence="8">
    <location>
        <begin position="6"/>
        <end position="26"/>
    </location>
</feature>
<dbReference type="AlphaFoldDB" id="A0A3B6I3R3"/>
<proteinExistence type="inferred from homology"/>
<evidence type="ECO:0008006" key="11">
    <source>
        <dbReference type="Google" id="ProtNLM"/>
    </source>
</evidence>
<dbReference type="Gramene" id="TraesCAD_scaffold_085338_01G000100.1">
    <property type="protein sequence ID" value="TraesCAD_scaffold_085338_01G000100.1"/>
    <property type="gene ID" value="TraesCAD_scaffold_085338_01G000100"/>
</dbReference>
<dbReference type="GO" id="GO:0005506">
    <property type="term" value="F:iron ion binding"/>
    <property type="evidence" value="ECO:0007669"/>
    <property type="project" value="InterPro"/>
</dbReference>
<evidence type="ECO:0000256" key="8">
    <source>
        <dbReference type="SAM" id="Phobius"/>
    </source>
</evidence>
<dbReference type="SUPFAM" id="SSF48264">
    <property type="entry name" value="Cytochrome P450"/>
    <property type="match status" value="1"/>
</dbReference>
<dbReference type="Gramene" id="TraesCS4A03G0883800.1">
    <property type="protein sequence ID" value="TraesCS4A03G0883800.1.CDS"/>
    <property type="gene ID" value="TraesCS4A03G0883800"/>
</dbReference>
<comment type="cofactor">
    <cofactor evidence="6">
        <name>heme</name>
        <dbReference type="ChEBI" id="CHEBI:30413"/>
    </cofactor>
</comment>
<dbReference type="Gramene" id="TraesCS4A02G358200.1">
    <property type="protein sequence ID" value="TraesCS4A02G358200.1"/>
    <property type="gene ID" value="TraesCS4A02G358200"/>
</dbReference>
<keyword evidence="8" id="KW-0472">Membrane</keyword>
<dbReference type="PANTHER" id="PTHR47955">
    <property type="entry name" value="CYTOCHROME P450 FAMILY 71 PROTEIN"/>
    <property type="match status" value="1"/>
</dbReference>
<evidence type="ECO:0000256" key="6">
    <source>
        <dbReference type="PIRSR" id="PIRSR602401-1"/>
    </source>
</evidence>
<dbReference type="EnsemblPlants" id="TraesCS4A02G358200.1">
    <property type="protein sequence ID" value="TraesCS4A02G358200.1"/>
    <property type="gene ID" value="TraesCS4A02G358200"/>
</dbReference>
<dbReference type="PANTHER" id="PTHR47955:SF15">
    <property type="entry name" value="CYTOCHROME P450 71A2-LIKE"/>
    <property type="match status" value="1"/>
</dbReference>
<evidence type="ECO:0000256" key="4">
    <source>
        <dbReference type="ARBA" id="ARBA00022989"/>
    </source>
</evidence>
<evidence type="ECO:0000313" key="9">
    <source>
        <dbReference type="EnsemblPlants" id="TraesCS4A02G358200.1"/>
    </source>
</evidence>
<keyword evidence="7" id="KW-0503">Monooxygenase</keyword>
<organism evidence="9">
    <name type="scientific">Triticum aestivum</name>
    <name type="common">Wheat</name>
    <dbReference type="NCBI Taxonomy" id="4565"/>
    <lineage>
        <taxon>Eukaryota</taxon>
        <taxon>Viridiplantae</taxon>
        <taxon>Streptophyta</taxon>
        <taxon>Embryophyta</taxon>
        <taxon>Tracheophyta</taxon>
        <taxon>Spermatophyta</taxon>
        <taxon>Magnoliopsida</taxon>
        <taxon>Liliopsida</taxon>
        <taxon>Poales</taxon>
        <taxon>Poaceae</taxon>
        <taxon>BOP clade</taxon>
        <taxon>Pooideae</taxon>
        <taxon>Triticodae</taxon>
        <taxon>Triticeae</taxon>
        <taxon>Triticinae</taxon>
        <taxon>Triticum</taxon>
    </lineage>
</organism>
<protein>
    <recommendedName>
        <fullName evidence="11">Cytochrome P450</fullName>
    </recommendedName>
</protein>
<keyword evidence="3 6" id="KW-0479">Metal-binding</keyword>
<accession>A0A3B6I3R3</accession>
<evidence type="ECO:0000256" key="1">
    <source>
        <dbReference type="ARBA" id="ARBA00010617"/>
    </source>
</evidence>
<sequence>MVVEPLNSPVLTTVLAFLLVVITLLVSTRRSSSALRLPPSPRGLPVVGHLHLLGSLPHRSLRSLAASHGPVMHLRLGRVPAVVASSAAAAEEAMKTRDLDFAGRPRLLMVDRFYYGTGGIGFAPYGDHWRQARRVCAAHMLSARRVASLGRVRAQEAAALVGRVRRAGSGVVNLSDNLVVYSNAVISRCTLGDADCGVEGGGARLRKAFGEMEELLGTVPMGETVPWLGWVDTVTGLERRARRVFQEMDGLLERVITDHRQRRRSIILDVLAAATDSTFALLEWAMAELINHPHEMRKLQAEDTRLLGHDVPAGTRVLINAWAIGRDPATWGPRAEEFAPERFVGYGGLGGAGQDFSFLPFGAGRRGCPGVEFAMLSNELALASLVHGFDWELPGGRAPPVDMSELYGLSVCLKAPLLLAAKPWSSMDMDGVE</sequence>
<comment type="similarity">
    <text evidence="1 7">Belongs to the cytochrome P450 family.</text>
</comment>
<reference evidence="9" key="1">
    <citation type="submission" date="2018-08" db="EMBL/GenBank/DDBJ databases">
        <authorList>
            <person name="Rossello M."/>
        </authorList>
    </citation>
    <scope>NUCLEOTIDE SEQUENCE [LARGE SCALE GENOMIC DNA]</scope>
    <source>
        <strain evidence="9">cv. Chinese Spring</strain>
    </source>
</reference>
<dbReference type="GO" id="GO:0016705">
    <property type="term" value="F:oxidoreductase activity, acting on paired donors, with incorporation or reduction of molecular oxygen"/>
    <property type="evidence" value="ECO:0007669"/>
    <property type="project" value="InterPro"/>
</dbReference>
<dbReference type="STRING" id="4565.A0A3B6I3R3"/>
<keyword evidence="10" id="KW-1185">Reference proteome</keyword>
<dbReference type="Gene3D" id="1.10.630.10">
    <property type="entry name" value="Cytochrome P450"/>
    <property type="match status" value="3"/>
</dbReference>
<keyword evidence="7" id="KW-0560">Oxidoreductase</keyword>
<keyword evidence="6 7" id="KW-0349">Heme</keyword>
<dbReference type="PRINTS" id="PR00463">
    <property type="entry name" value="EP450I"/>
</dbReference>
<dbReference type="InterPro" id="IPR036396">
    <property type="entry name" value="Cyt_P450_sf"/>
</dbReference>
<evidence type="ECO:0000256" key="3">
    <source>
        <dbReference type="ARBA" id="ARBA00022723"/>
    </source>
</evidence>
<dbReference type="GO" id="GO:0020037">
    <property type="term" value="F:heme binding"/>
    <property type="evidence" value="ECO:0007669"/>
    <property type="project" value="InterPro"/>
</dbReference>
<dbReference type="Gramene" id="TraesWEE_scaffold_142899_01G000200.1">
    <property type="protein sequence ID" value="TraesWEE_scaffold_142899_01G000200.1"/>
    <property type="gene ID" value="TraesWEE_scaffold_142899_01G000200"/>
</dbReference>
<dbReference type="OMA" id="MEMILMI"/>
<name>A0A3B6I3R3_WHEAT</name>
<feature type="binding site" description="axial binding residue" evidence="6">
    <location>
        <position position="368"/>
    </location>
    <ligand>
        <name>heme</name>
        <dbReference type="ChEBI" id="CHEBI:30413"/>
    </ligand>
    <ligandPart>
        <name>Fe</name>
        <dbReference type="ChEBI" id="CHEBI:18248"/>
    </ligandPart>
</feature>
<keyword evidence="2 8" id="KW-0812">Transmembrane</keyword>
<evidence type="ECO:0000256" key="7">
    <source>
        <dbReference type="RuleBase" id="RU000461"/>
    </source>
</evidence>
<dbReference type="Gramene" id="TraesROB_scaffold_066351_01G000200.1">
    <property type="protein sequence ID" value="TraesROB_scaffold_066351_01G000200.1"/>
    <property type="gene ID" value="TraesROB_scaffold_066351_01G000200"/>
</dbReference>
<dbReference type="SMR" id="A0A3B6I3R3"/>
<dbReference type="Pfam" id="PF00067">
    <property type="entry name" value="p450"/>
    <property type="match status" value="2"/>
</dbReference>
<evidence type="ECO:0000313" key="10">
    <source>
        <dbReference type="Proteomes" id="UP000019116"/>
    </source>
</evidence>
<dbReference type="InterPro" id="IPR017972">
    <property type="entry name" value="Cyt_P450_CS"/>
</dbReference>
<evidence type="ECO:0000256" key="5">
    <source>
        <dbReference type="ARBA" id="ARBA00023004"/>
    </source>
</evidence>
<keyword evidence="5 6" id="KW-0408">Iron</keyword>
<reference evidence="9" key="2">
    <citation type="submission" date="2018-10" db="UniProtKB">
        <authorList>
            <consortium name="EnsemblPlants"/>
        </authorList>
    </citation>
    <scope>IDENTIFICATION</scope>
</reference>
<dbReference type="PROSITE" id="PS00086">
    <property type="entry name" value="CYTOCHROME_P450"/>
    <property type="match status" value="1"/>
</dbReference>
<keyword evidence="4 8" id="KW-1133">Transmembrane helix</keyword>
<evidence type="ECO:0000256" key="2">
    <source>
        <dbReference type="ARBA" id="ARBA00022692"/>
    </source>
</evidence>
<dbReference type="InterPro" id="IPR001128">
    <property type="entry name" value="Cyt_P450"/>
</dbReference>
<dbReference type="GO" id="GO:0004497">
    <property type="term" value="F:monooxygenase activity"/>
    <property type="evidence" value="ECO:0007669"/>
    <property type="project" value="UniProtKB-KW"/>
</dbReference>
<dbReference type="Proteomes" id="UP000019116">
    <property type="component" value="Chromosome 4A"/>
</dbReference>